<proteinExistence type="predicted"/>
<name>A0A6C0LH49_9ZZZZ</name>
<dbReference type="EMBL" id="MN740494">
    <property type="protein sequence ID" value="QHU29730.1"/>
    <property type="molecule type" value="Genomic_DNA"/>
</dbReference>
<accession>A0A6C0LH49</accession>
<evidence type="ECO:0000313" key="1">
    <source>
        <dbReference type="EMBL" id="QHU29730.1"/>
    </source>
</evidence>
<dbReference type="AlphaFoldDB" id="A0A6C0LH49"/>
<sequence>MTSTAPFNEATFVTLVGDEYLRRCVVVNGFTDIYDIIDEFLVRYPDFREYPPYLNSTLNQIQYHLFCKVDEYIDDGCISGADTYDGEDN</sequence>
<protein>
    <submittedName>
        <fullName evidence="1">Uncharacterized protein</fullName>
    </submittedName>
</protein>
<organism evidence="1">
    <name type="scientific">viral metagenome</name>
    <dbReference type="NCBI Taxonomy" id="1070528"/>
    <lineage>
        <taxon>unclassified sequences</taxon>
        <taxon>metagenomes</taxon>
        <taxon>organismal metagenomes</taxon>
    </lineage>
</organism>
<reference evidence="1" key="1">
    <citation type="journal article" date="2020" name="Nature">
        <title>Giant virus diversity and host interactions through global metagenomics.</title>
        <authorList>
            <person name="Schulz F."/>
            <person name="Roux S."/>
            <person name="Paez-Espino D."/>
            <person name="Jungbluth S."/>
            <person name="Walsh D.A."/>
            <person name="Denef V.J."/>
            <person name="McMahon K.D."/>
            <person name="Konstantinidis K.T."/>
            <person name="Eloe-Fadrosh E.A."/>
            <person name="Kyrpides N.C."/>
            <person name="Woyke T."/>
        </authorList>
    </citation>
    <scope>NUCLEOTIDE SEQUENCE</scope>
    <source>
        <strain evidence="1">GVMAG-M-3300027804-48</strain>
    </source>
</reference>